<organism evidence="3 4">
    <name type="scientific">[Torrubiella] hemipterigena</name>
    <dbReference type="NCBI Taxonomy" id="1531966"/>
    <lineage>
        <taxon>Eukaryota</taxon>
        <taxon>Fungi</taxon>
        <taxon>Dikarya</taxon>
        <taxon>Ascomycota</taxon>
        <taxon>Pezizomycotina</taxon>
        <taxon>Sordariomycetes</taxon>
        <taxon>Hypocreomycetidae</taxon>
        <taxon>Hypocreales</taxon>
        <taxon>Clavicipitaceae</taxon>
        <taxon>Clavicipitaceae incertae sedis</taxon>
        <taxon>'Torrubiella' clade</taxon>
    </lineage>
</organism>
<reference evidence="3 4" key="1">
    <citation type="journal article" date="2015" name="Genome Announc.">
        <title>Draft Genome Sequence and Gene Annotation of the Entomopathogenic Fungus Verticillium hemipterigenum.</title>
        <authorList>
            <person name="Horn F."/>
            <person name="Habel A."/>
            <person name="Scharf D.H."/>
            <person name="Dworschak J."/>
            <person name="Brakhage A.A."/>
            <person name="Guthke R."/>
            <person name="Hertweck C."/>
            <person name="Linde J."/>
        </authorList>
    </citation>
    <scope>NUCLEOTIDE SEQUENCE [LARGE SCALE GENOMIC DNA]</scope>
</reference>
<dbReference type="HOGENOM" id="CLU_1361276_0_0_1"/>
<evidence type="ECO:0000313" key="4">
    <source>
        <dbReference type="Proteomes" id="UP000039046"/>
    </source>
</evidence>
<evidence type="ECO:0000313" key="3">
    <source>
        <dbReference type="EMBL" id="CEJ86899.1"/>
    </source>
</evidence>
<accession>A0A0A1T0P2</accession>
<sequence>MNTQPDPGLSQDSLIRVIGPLAAVFLLCCLVSCLWYCHRRRRRPSDNYYDWPRERLVAPDGNLMFYPRGRRVLGQGRWNVWGGMRSNEGLNELGEAPPPYELKRIAVAGAAANAQANANPAGGDAAQASSTEASPGAGAGAATETTGDAPAAAATATAAAHPAEHVPRQLRDMENGAMPPEYAERPAEPTVPPPAVTTDRR</sequence>
<dbReference type="AlphaFoldDB" id="A0A0A1T0P2"/>
<evidence type="ECO:0000256" key="1">
    <source>
        <dbReference type="SAM" id="MobiDB-lite"/>
    </source>
</evidence>
<dbReference type="OrthoDB" id="4775599at2759"/>
<feature type="compositionally biased region" description="Basic and acidic residues" evidence="1">
    <location>
        <begin position="162"/>
        <end position="174"/>
    </location>
</feature>
<feature type="region of interest" description="Disordered" evidence="1">
    <location>
        <begin position="116"/>
        <end position="201"/>
    </location>
</feature>
<proteinExistence type="predicted"/>
<keyword evidence="4" id="KW-1185">Reference proteome</keyword>
<keyword evidence="2" id="KW-0472">Membrane</keyword>
<keyword evidence="2" id="KW-1133">Transmembrane helix</keyword>
<protein>
    <submittedName>
        <fullName evidence="3">Uncharacterized protein</fullName>
    </submittedName>
</protein>
<name>A0A0A1T0P2_9HYPO</name>
<gene>
    <name evidence="3" type="ORF">VHEMI04240</name>
</gene>
<feature type="transmembrane region" description="Helical" evidence="2">
    <location>
        <begin position="14"/>
        <end position="37"/>
    </location>
</feature>
<evidence type="ECO:0000256" key="2">
    <source>
        <dbReference type="SAM" id="Phobius"/>
    </source>
</evidence>
<dbReference type="Proteomes" id="UP000039046">
    <property type="component" value="Unassembled WGS sequence"/>
</dbReference>
<keyword evidence="2" id="KW-0812">Transmembrane</keyword>
<dbReference type="EMBL" id="CDHN01000002">
    <property type="protein sequence ID" value="CEJ86899.1"/>
    <property type="molecule type" value="Genomic_DNA"/>
</dbReference>
<feature type="compositionally biased region" description="Low complexity" evidence="1">
    <location>
        <begin position="116"/>
        <end position="161"/>
    </location>
</feature>